<dbReference type="InterPro" id="IPR001447">
    <property type="entry name" value="Arylamine_N-AcTrfase"/>
</dbReference>
<organism evidence="3 4">
    <name type="scientific">Gracilibacillus salitolerans</name>
    <dbReference type="NCBI Taxonomy" id="2663022"/>
    <lineage>
        <taxon>Bacteria</taxon>
        <taxon>Bacillati</taxon>
        <taxon>Bacillota</taxon>
        <taxon>Bacilli</taxon>
        <taxon>Bacillales</taxon>
        <taxon>Bacillaceae</taxon>
        <taxon>Gracilibacillus</taxon>
    </lineage>
</organism>
<sequence length="261" mass="30124">MSELNTLFREKIGIPKNKKITFTTLNTILEKTATTFPFENLSIIANKTQGVTKKNLINKLLVRNEGGLCFELNPLLYFFLIDNGFNATLVRGEVYNDEKQDWYQLGRTHVAILLHHEEQTYLLDTGFGGNLPLKPVPLNGDTITSRNGEFRIKRQQTEYGNNVLQLKIKYKHTDWQMGYTFDSNHPVANVMELNELQEIIIQDERSPFNKSPMITKLTSKGNVTLTSNSFTQWIHGKVKKEKIDEARFKQLVHQYFGLQVL</sequence>
<protein>
    <submittedName>
        <fullName evidence="3">Arylamine N-acetyltransferase</fullName>
    </submittedName>
</protein>
<evidence type="ECO:0000256" key="1">
    <source>
        <dbReference type="ARBA" id="ARBA00006547"/>
    </source>
</evidence>
<dbReference type="Proteomes" id="UP000339690">
    <property type="component" value="Chromosome"/>
</dbReference>
<dbReference type="Pfam" id="PF00797">
    <property type="entry name" value="Acetyltransf_2"/>
    <property type="match status" value="1"/>
</dbReference>
<name>A0A5Q2TDP7_9BACI</name>
<dbReference type="InterPro" id="IPR038765">
    <property type="entry name" value="Papain-like_cys_pep_sf"/>
</dbReference>
<dbReference type="KEGG" id="grc:GI584_01705"/>
<evidence type="ECO:0000313" key="4">
    <source>
        <dbReference type="Proteomes" id="UP000339690"/>
    </source>
</evidence>
<gene>
    <name evidence="3" type="ORF">GI584_01705</name>
</gene>
<keyword evidence="3" id="KW-0808">Transferase</keyword>
<evidence type="ECO:0000313" key="3">
    <source>
        <dbReference type="EMBL" id="QGH32844.1"/>
    </source>
</evidence>
<dbReference type="InterPro" id="IPR053710">
    <property type="entry name" value="Arylamine_NAT_domain_sf"/>
</dbReference>
<evidence type="ECO:0000256" key="2">
    <source>
        <dbReference type="RuleBase" id="RU003452"/>
    </source>
</evidence>
<dbReference type="SUPFAM" id="SSF54001">
    <property type="entry name" value="Cysteine proteinases"/>
    <property type="match status" value="1"/>
</dbReference>
<dbReference type="PANTHER" id="PTHR11786:SF0">
    <property type="entry name" value="ARYLAMINE N-ACETYLTRANSFERASE 4-RELATED"/>
    <property type="match status" value="1"/>
</dbReference>
<dbReference type="GO" id="GO:0016407">
    <property type="term" value="F:acetyltransferase activity"/>
    <property type="evidence" value="ECO:0007669"/>
    <property type="project" value="InterPro"/>
</dbReference>
<accession>A0A5Q2TDP7</accession>
<dbReference type="PRINTS" id="PR01543">
    <property type="entry name" value="ANATRNSFRASE"/>
</dbReference>
<proteinExistence type="inferred from homology"/>
<dbReference type="RefSeq" id="WP_153790019.1">
    <property type="nucleotide sequence ID" value="NZ_CP045915.1"/>
</dbReference>
<dbReference type="PANTHER" id="PTHR11786">
    <property type="entry name" value="N-HYDROXYARYLAMINE O-ACETYLTRANSFERASE"/>
    <property type="match status" value="1"/>
</dbReference>
<comment type="similarity">
    <text evidence="1 2">Belongs to the arylamine N-acetyltransferase family.</text>
</comment>
<dbReference type="EMBL" id="CP045915">
    <property type="protein sequence ID" value="QGH32844.1"/>
    <property type="molecule type" value="Genomic_DNA"/>
</dbReference>
<dbReference type="AlphaFoldDB" id="A0A5Q2TDP7"/>
<reference evidence="3 4" key="1">
    <citation type="submission" date="2019-11" db="EMBL/GenBank/DDBJ databases">
        <title>Gracilibacillus salitolerans sp. nov., a moderate halophile isolated from a saline soil in northwest China.</title>
        <authorList>
            <person name="Gan L."/>
        </authorList>
    </citation>
    <scope>NUCLEOTIDE SEQUENCE [LARGE SCALE GENOMIC DNA]</scope>
    <source>
        <strain evidence="3 4">SCU50</strain>
    </source>
</reference>
<dbReference type="Gene3D" id="3.30.2140.20">
    <property type="match status" value="1"/>
</dbReference>
<keyword evidence="4" id="KW-1185">Reference proteome</keyword>